<keyword evidence="3" id="KW-1185">Reference proteome</keyword>
<dbReference type="RefSeq" id="WP_220558951.1">
    <property type="nucleotide sequence ID" value="NZ_CP080764.1"/>
</dbReference>
<evidence type="ECO:0000313" key="2">
    <source>
        <dbReference type="EMBL" id="QYY41447.1"/>
    </source>
</evidence>
<accession>A0ABX8Y701</accession>
<name>A0ABX8Y701_ANETH</name>
<sequence>MNSQNQRKKTMNNVDTDKTLDLVTDGFKHMMNPTPEIIEKMTESDGENENNDDNAGNVTLI</sequence>
<feature type="region of interest" description="Disordered" evidence="1">
    <location>
        <begin position="41"/>
        <end position="61"/>
    </location>
</feature>
<gene>
    <name evidence="2" type="ORF">K3F53_10885</name>
</gene>
<evidence type="ECO:0000313" key="3">
    <source>
        <dbReference type="Proteomes" id="UP000826616"/>
    </source>
</evidence>
<reference evidence="2 3" key="1">
    <citation type="submission" date="2021-08" db="EMBL/GenBank/DDBJ databases">
        <title>Complete genome sequence of the strain Aneurinibacillus thermoaerophilus CCM 8960.</title>
        <authorList>
            <person name="Musilova J."/>
            <person name="Kourilova X."/>
            <person name="Pernicova I."/>
            <person name="Bezdicek M."/>
            <person name="Lengerova M."/>
            <person name="Obruca S."/>
            <person name="Sedlar K."/>
        </authorList>
    </citation>
    <scope>NUCLEOTIDE SEQUENCE [LARGE SCALE GENOMIC DNA]</scope>
    <source>
        <strain evidence="2 3">CCM 8960</strain>
    </source>
</reference>
<dbReference type="Proteomes" id="UP000826616">
    <property type="component" value="Chromosome"/>
</dbReference>
<evidence type="ECO:0000256" key="1">
    <source>
        <dbReference type="SAM" id="MobiDB-lite"/>
    </source>
</evidence>
<dbReference type="GeneID" id="97141875"/>
<dbReference type="EMBL" id="CP080764">
    <property type="protein sequence ID" value="QYY41447.1"/>
    <property type="molecule type" value="Genomic_DNA"/>
</dbReference>
<organism evidence="2 3">
    <name type="scientific">Aneurinibacillus thermoaerophilus</name>
    <dbReference type="NCBI Taxonomy" id="143495"/>
    <lineage>
        <taxon>Bacteria</taxon>
        <taxon>Bacillati</taxon>
        <taxon>Bacillota</taxon>
        <taxon>Bacilli</taxon>
        <taxon>Bacillales</taxon>
        <taxon>Paenibacillaceae</taxon>
        <taxon>Aneurinibacillus group</taxon>
        <taxon>Aneurinibacillus</taxon>
    </lineage>
</organism>
<protein>
    <submittedName>
        <fullName evidence="2">Uncharacterized protein</fullName>
    </submittedName>
</protein>
<proteinExistence type="predicted"/>